<organism evidence="1 2">
    <name type="scientific">Microlunatus phosphovorus (strain ATCC 700054 / DSM 10555 / JCM 9379 / NBRC 101784 / NCIMB 13414 / VKM Ac-1990 / NM-1)</name>
    <dbReference type="NCBI Taxonomy" id="1032480"/>
    <lineage>
        <taxon>Bacteria</taxon>
        <taxon>Bacillati</taxon>
        <taxon>Actinomycetota</taxon>
        <taxon>Actinomycetes</taxon>
        <taxon>Propionibacteriales</taxon>
        <taxon>Propionibacteriaceae</taxon>
        <taxon>Microlunatus</taxon>
    </lineage>
</organism>
<dbReference type="HOGENOM" id="CLU_105860_1_0_11"/>
<dbReference type="EMBL" id="AP012204">
    <property type="protein sequence ID" value="BAK36229.1"/>
    <property type="molecule type" value="Genomic_DNA"/>
</dbReference>
<evidence type="ECO:0008006" key="3">
    <source>
        <dbReference type="Google" id="ProtNLM"/>
    </source>
</evidence>
<evidence type="ECO:0000313" key="2">
    <source>
        <dbReference type="Proteomes" id="UP000007947"/>
    </source>
</evidence>
<dbReference type="InterPro" id="IPR015946">
    <property type="entry name" value="KH_dom-like_a/b"/>
</dbReference>
<name>F5XLG3_MICPN</name>
<dbReference type="STRING" id="1032480.MLP_32150"/>
<protein>
    <recommendedName>
        <fullName evidence="3">Peroxiredoxin</fullName>
    </recommendedName>
</protein>
<dbReference type="Gene3D" id="3.30.300.20">
    <property type="match status" value="1"/>
</dbReference>
<keyword evidence="2" id="KW-1185">Reference proteome</keyword>
<accession>F5XLG3</accession>
<dbReference type="InterPro" id="IPR052707">
    <property type="entry name" value="OsmC_Ohr_Peroxiredoxin"/>
</dbReference>
<evidence type="ECO:0000313" key="1">
    <source>
        <dbReference type="EMBL" id="BAK36229.1"/>
    </source>
</evidence>
<dbReference type="Proteomes" id="UP000007947">
    <property type="component" value="Chromosome"/>
</dbReference>
<dbReference type="RefSeq" id="WP_013864092.1">
    <property type="nucleotide sequence ID" value="NC_015635.1"/>
</dbReference>
<gene>
    <name evidence="1" type="ordered locus">MLP_32150</name>
</gene>
<dbReference type="OrthoDB" id="9795405at2"/>
<reference evidence="1 2" key="1">
    <citation type="submission" date="2011-05" db="EMBL/GenBank/DDBJ databases">
        <title>Whole genome sequence of Microlunatus phosphovorus NM-1.</title>
        <authorList>
            <person name="Hosoyama A."/>
            <person name="Sasaki K."/>
            <person name="Harada T."/>
            <person name="Igarashi R."/>
            <person name="Kawakoshi A."/>
            <person name="Sasagawa M."/>
            <person name="Fukada J."/>
            <person name="Nakamura S."/>
            <person name="Katano Y."/>
            <person name="Hanada S."/>
            <person name="Kamagata Y."/>
            <person name="Nakamura N."/>
            <person name="Yamazaki S."/>
            <person name="Fujita N."/>
        </authorList>
    </citation>
    <scope>NUCLEOTIDE SEQUENCE [LARGE SCALE GENOMIC DNA]</scope>
    <source>
        <strain evidence="2">ATCC 700054 / DSM 10555 / JCM 9379 / NBRC 101784 / NCIMB 13414 / VKM Ac-1990 / NM-1</strain>
    </source>
</reference>
<dbReference type="SUPFAM" id="SSF82784">
    <property type="entry name" value="OsmC-like"/>
    <property type="match status" value="1"/>
</dbReference>
<dbReference type="PANTHER" id="PTHR42830">
    <property type="entry name" value="OSMOTICALLY INDUCIBLE FAMILY PROTEIN"/>
    <property type="match status" value="1"/>
</dbReference>
<sequence>MAPSHTYAITTTWTGNRGEGTSHYRAYGRDHDLAAEGRPMLPASADPVFRGDPTRWNPELLLVAALSDCHLLSYLHLCAIHGVVVTAYRDEAVGVMEQIGDGGRFTEVVLRPTVAVAEESMIAAANSLHHEAHENCFIASSVNFPVRTEPTAHLAS</sequence>
<proteinExistence type="predicted"/>
<dbReference type="Pfam" id="PF02566">
    <property type="entry name" value="OsmC"/>
    <property type="match status" value="1"/>
</dbReference>
<dbReference type="InterPro" id="IPR036102">
    <property type="entry name" value="OsmC/Ohrsf"/>
</dbReference>
<dbReference type="KEGG" id="mph:MLP_32150"/>
<dbReference type="AlphaFoldDB" id="F5XLG3"/>
<dbReference type="eggNOG" id="COG1764">
    <property type="taxonomic scope" value="Bacteria"/>
</dbReference>
<dbReference type="InterPro" id="IPR003718">
    <property type="entry name" value="OsmC/Ohr_fam"/>
</dbReference>
<dbReference type="PANTHER" id="PTHR42830:SF2">
    <property type="entry name" value="OSMC_OHR FAMILY PROTEIN"/>
    <property type="match status" value="1"/>
</dbReference>